<dbReference type="AlphaFoldDB" id="A0A2S8GPC1"/>
<evidence type="ECO:0000313" key="2">
    <source>
        <dbReference type="Proteomes" id="UP000237819"/>
    </source>
</evidence>
<dbReference type="GO" id="GO:0019005">
    <property type="term" value="C:SCF ubiquitin ligase complex"/>
    <property type="evidence" value="ECO:0007669"/>
    <property type="project" value="TreeGrafter"/>
</dbReference>
<dbReference type="OrthoDB" id="292039at2"/>
<dbReference type="RefSeq" id="WP_105335244.1">
    <property type="nucleotide sequence ID" value="NZ_PUHZ01000010.1"/>
</dbReference>
<sequence length="387" mass="43365">MPTAAKSNQPTKRRWLRFSIRGMMLATLALAIFLAMIGKPIYLSMREQPVVEEIAKVGGTIHYDYELEGESYDPGKTPPGSAWLKQLLGELVFARVRAVELPRNPELVAQLSAFTGLRRLRIEEITLTEDQFDALVTLPRLERLEIDGGKWTPEQLTRLAQTHQVTYLVLQGAGAGDKHLQQLVRFPFLKELYLENSPANDASLKPIGSLTQLESLGLLGCPNVTDEGISSLAGLTHLRSLVIDAPQMTAESLPVVRDMTKLEWLRIEKHPPQYARLADAEMQSLAGLTRLKFLSVGGFPIGDEGLQTIGTLTQLEELALRGTRISYFGLAHIRELKKLRDLDMDDFYLRDSDNETLDNLPVLNSLTTNDIQTGKRTRIGWSRRTRP</sequence>
<dbReference type="InterPro" id="IPR032675">
    <property type="entry name" value="LRR_dom_sf"/>
</dbReference>
<accession>A0A2S8GPC1</accession>
<dbReference type="SMART" id="SM00367">
    <property type="entry name" value="LRR_CC"/>
    <property type="match status" value="2"/>
</dbReference>
<comment type="caution">
    <text evidence="1">The sequence shown here is derived from an EMBL/GenBank/DDBJ whole genome shotgun (WGS) entry which is preliminary data.</text>
</comment>
<dbReference type="SUPFAM" id="SSF52047">
    <property type="entry name" value="RNI-like"/>
    <property type="match status" value="1"/>
</dbReference>
<evidence type="ECO:0000313" key="1">
    <source>
        <dbReference type="EMBL" id="PQO46272.1"/>
    </source>
</evidence>
<dbReference type="PANTHER" id="PTHR13318">
    <property type="entry name" value="PARTNER OF PAIRED, ISOFORM B-RELATED"/>
    <property type="match status" value="1"/>
</dbReference>
<dbReference type="Gene3D" id="3.80.10.10">
    <property type="entry name" value="Ribonuclease Inhibitor"/>
    <property type="match status" value="2"/>
</dbReference>
<proteinExistence type="predicted"/>
<dbReference type="EMBL" id="PUHZ01000010">
    <property type="protein sequence ID" value="PQO46272.1"/>
    <property type="molecule type" value="Genomic_DNA"/>
</dbReference>
<name>A0A2S8GPC1_9BACT</name>
<organism evidence="1 2">
    <name type="scientific">Blastopirellula marina</name>
    <dbReference type="NCBI Taxonomy" id="124"/>
    <lineage>
        <taxon>Bacteria</taxon>
        <taxon>Pseudomonadati</taxon>
        <taxon>Planctomycetota</taxon>
        <taxon>Planctomycetia</taxon>
        <taxon>Pirellulales</taxon>
        <taxon>Pirellulaceae</taxon>
        <taxon>Blastopirellula</taxon>
    </lineage>
</organism>
<reference evidence="1 2" key="1">
    <citation type="submission" date="2018-02" db="EMBL/GenBank/DDBJ databases">
        <title>Comparative genomes isolates from brazilian mangrove.</title>
        <authorList>
            <person name="Araujo J.E."/>
            <person name="Taketani R.G."/>
            <person name="Silva M.C.P."/>
            <person name="Loureco M.V."/>
            <person name="Andreote F.D."/>
        </authorList>
    </citation>
    <scope>NUCLEOTIDE SEQUENCE [LARGE SCALE GENOMIC DNA]</scope>
    <source>
        <strain evidence="1 2">Nap-Phe MGV</strain>
    </source>
</reference>
<protein>
    <recommendedName>
        <fullName evidence="3">Leucine Rich repeats (2 copies)</fullName>
    </recommendedName>
</protein>
<dbReference type="InterPro" id="IPR006553">
    <property type="entry name" value="Leu-rich_rpt_Cys-con_subtyp"/>
</dbReference>
<dbReference type="GO" id="GO:0031146">
    <property type="term" value="P:SCF-dependent proteasomal ubiquitin-dependent protein catabolic process"/>
    <property type="evidence" value="ECO:0007669"/>
    <property type="project" value="TreeGrafter"/>
</dbReference>
<gene>
    <name evidence="1" type="ORF">C5Y93_09810</name>
</gene>
<evidence type="ECO:0008006" key="3">
    <source>
        <dbReference type="Google" id="ProtNLM"/>
    </source>
</evidence>
<dbReference type="Proteomes" id="UP000237819">
    <property type="component" value="Unassembled WGS sequence"/>
</dbReference>